<proteinExistence type="predicted"/>
<dbReference type="PANTHER" id="PTHR36063:SF1">
    <property type="entry name" value="ARABIDOPSIS THALIANA GENOMIC DNA, CHROMOSOME 5, P1 CLONE:MOK16"/>
    <property type="match status" value="1"/>
</dbReference>
<organism evidence="1 2">
    <name type="scientific">Salix dunnii</name>
    <dbReference type="NCBI Taxonomy" id="1413687"/>
    <lineage>
        <taxon>Eukaryota</taxon>
        <taxon>Viridiplantae</taxon>
        <taxon>Streptophyta</taxon>
        <taxon>Embryophyta</taxon>
        <taxon>Tracheophyta</taxon>
        <taxon>Spermatophyta</taxon>
        <taxon>Magnoliopsida</taxon>
        <taxon>eudicotyledons</taxon>
        <taxon>Gunneridae</taxon>
        <taxon>Pentapetalae</taxon>
        <taxon>rosids</taxon>
        <taxon>fabids</taxon>
        <taxon>Malpighiales</taxon>
        <taxon>Salicaceae</taxon>
        <taxon>Saliceae</taxon>
        <taxon>Salix</taxon>
    </lineage>
</organism>
<sequence>MEVDLDMNNGSLSLTIEKKIKDLMRSWIEVVPVLFISSRKNSNSFALETITEEEARDREDDK</sequence>
<dbReference type="EMBL" id="JADGMS010000013">
    <property type="protein sequence ID" value="KAF9670337.1"/>
    <property type="molecule type" value="Genomic_DNA"/>
</dbReference>
<evidence type="ECO:0000313" key="2">
    <source>
        <dbReference type="Proteomes" id="UP000657918"/>
    </source>
</evidence>
<gene>
    <name evidence="1" type="ORF">SADUNF_Sadunf13G0057900</name>
</gene>
<protein>
    <submittedName>
        <fullName evidence="1">Uncharacterized protein</fullName>
    </submittedName>
</protein>
<name>A0A835JFN8_9ROSI</name>
<dbReference type="AlphaFoldDB" id="A0A835JFN8"/>
<keyword evidence="2" id="KW-1185">Reference proteome</keyword>
<reference evidence="1 2" key="1">
    <citation type="submission" date="2020-10" db="EMBL/GenBank/DDBJ databases">
        <title>Plant Genome Project.</title>
        <authorList>
            <person name="Zhang R.-G."/>
        </authorList>
    </citation>
    <scope>NUCLEOTIDE SEQUENCE [LARGE SCALE GENOMIC DNA]</scope>
    <source>
        <strain evidence="1">FAFU-HL-1</strain>
        <tissue evidence="1">Leaf</tissue>
    </source>
</reference>
<dbReference type="Proteomes" id="UP000657918">
    <property type="component" value="Unassembled WGS sequence"/>
</dbReference>
<comment type="caution">
    <text evidence="1">The sequence shown here is derived from an EMBL/GenBank/DDBJ whole genome shotgun (WGS) entry which is preliminary data.</text>
</comment>
<dbReference type="PANTHER" id="PTHR36063">
    <property type="entry name" value="ARABIDOPSIS THALIANA GENOMIC DNA, CHROMOSOME 5, P1 CLONE:MOK16"/>
    <property type="match status" value="1"/>
</dbReference>
<evidence type="ECO:0000313" key="1">
    <source>
        <dbReference type="EMBL" id="KAF9670337.1"/>
    </source>
</evidence>
<accession>A0A835JFN8</accession>
<dbReference type="OrthoDB" id="1044997at2759"/>